<dbReference type="PROSITE" id="PS50404">
    <property type="entry name" value="GST_NTER"/>
    <property type="match status" value="1"/>
</dbReference>
<dbReference type="InterPro" id="IPR004045">
    <property type="entry name" value="Glutathione_S-Trfase_N"/>
</dbReference>
<evidence type="ECO:0000259" key="3">
    <source>
        <dbReference type="PROSITE" id="PS50405"/>
    </source>
</evidence>
<dbReference type="InterPro" id="IPR040079">
    <property type="entry name" value="Glutathione_S-Trfase"/>
</dbReference>
<comment type="caution">
    <text evidence="4">The sequence shown here is derived from an EMBL/GenBank/DDBJ whole genome shotgun (WGS) entry which is preliminary data.</text>
</comment>
<dbReference type="Pfam" id="PF02798">
    <property type="entry name" value="GST_N"/>
    <property type="match status" value="1"/>
</dbReference>
<dbReference type="EMBL" id="JAJSPL020000010">
    <property type="protein sequence ID" value="KAK7744535.1"/>
    <property type="molecule type" value="Genomic_DNA"/>
</dbReference>
<keyword evidence="5" id="KW-1185">Reference proteome</keyword>
<accession>A0AAN9UDT7</accession>
<evidence type="ECO:0000313" key="4">
    <source>
        <dbReference type="EMBL" id="KAK7744535.1"/>
    </source>
</evidence>
<dbReference type="Gene3D" id="1.20.1050.130">
    <property type="match status" value="1"/>
</dbReference>
<gene>
    <name evidence="4" type="ORF">SLS53_003420</name>
</gene>
<feature type="domain" description="GST C-terminal" evidence="3">
    <location>
        <begin position="93"/>
        <end position="224"/>
    </location>
</feature>
<evidence type="ECO:0000313" key="5">
    <source>
        <dbReference type="Proteomes" id="UP001320245"/>
    </source>
</evidence>
<reference evidence="4 5" key="1">
    <citation type="journal article" date="2023" name="PLoS ONE">
        <title>Cytospora paraplurivora sp. nov. isolated from orchards with fruit tree decline syndrome in Ontario, Canada.</title>
        <authorList>
            <person name="Ilyukhin E."/>
            <person name="Nguyen H.D.T."/>
            <person name="Castle A.J."/>
            <person name="Ellouze W."/>
        </authorList>
    </citation>
    <scope>NUCLEOTIDE SEQUENCE [LARGE SCALE GENOMIC DNA]</scope>
    <source>
        <strain evidence="4 5">FDS-564</strain>
    </source>
</reference>
<dbReference type="InterPro" id="IPR004046">
    <property type="entry name" value="GST_C"/>
</dbReference>
<protein>
    <recommendedName>
        <fullName evidence="6">Glutathione S-transferase</fullName>
    </recommendedName>
</protein>
<comment type="similarity">
    <text evidence="1">Belongs to the GST superfamily.</text>
</comment>
<dbReference type="SFLD" id="SFLDS00019">
    <property type="entry name" value="Glutathione_Transferase_(cytos"/>
    <property type="match status" value="1"/>
</dbReference>
<proteinExistence type="inferred from homology"/>
<name>A0AAN9UDT7_9PEZI</name>
<dbReference type="CDD" id="cd03048">
    <property type="entry name" value="GST_N_Ure2p_like"/>
    <property type="match status" value="1"/>
</dbReference>
<dbReference type="AlphaFoldDB" id="A0AAN9UDT7"/>
<dbReference type="CDD" id="cd10293">
    <property type="entry name" value="GST_C_Ure2p"/>
    <property type="match status" value="1"/>
</dbReference>
<evidence type="ECO:0000259" key="2">
    <source>
        <dbReference type="PROSITE" id="PS50404"/>
    </source>
</evidence>
<dbReference type="Pfam" id="PF14497">
    <property type="entry name" value="GST_C_3"/>
    <property type="match status" value="1"/>
</dbReference>
<dbReference type="SUPFAM" id="SSF52833">
    <property type="entry name" value="Thioredoxin-like"/>
    <property type="match status" value="1"/>
</dbReference>
<evidence type="ECO:0008006" key="6">
    <source>
        <dbReference type="Google" id="ProtNLM"/>
    </source>
</evidence>
<dbReference type="Proteomes" id="UP001320245">
    <property type="component" value="Unassembled WGS sequence"/>
</dbReference>
<dbReference type="InterPro" id="IPR036282">
    <property type="entry name" value="Glutathione-S-Trfase_C_sf"/>
</dbReference>
<dbReference type="PROSITE" id="PS50405">
    <property type="entry name" value="GST_CTER"/>
    <property type="match status" value="1"/>
</dbReference>
<feature type="domain" description="GST N-terminal" evidence="2">
    <location>
        <begin position="6"/>
        <end position="85"/>
    </location>
</feature>
<sequence length="224" mass="25301">MSTSQLKPITVWGKGGANPPKVAFLLEELGLPNEIIHVENVKGPEYLAINPNGRVPAIHDPNTDLTIWESGAIVEYLVERYDAPQHKLSFPAGTPEAEHARQWLFFQVSGQGPYYGQMVWFKKYHHEKLPSALERYVKEVARVSGVLEGHLGRQKEAARGGDGPWLVGGRFSYADLAFLYWQKAVYMILEKEVYDPDEFPLVKDWIDRMSARPAIKKVLDALGE</sequence>
<dbReference type="InterPro" id="IPR010987">
    <property type="entry name" value="Glutathione-S-Trfase_C-like"/>
</dbReference>
<dbReference type="SFLD" id="SFLDG00358">
    <property type="entry name" value="Main_(cytGST)"/>
    <property type="match status" value="1"/>
</dbReference>
<dbReference type="SUPFAM" id="SSF47616">
    <property type="entry name" value="GST C-terminal domain-like"/>
    <property type="match status" value="1"/>
</dbReference>
<dbReference type="PANTHER" id="PTHR44051:SF23">
    <property type="entry name" value="GLUTATHIONE S-TRANSFERASE-LIKE PROTEIN TPCF"/>
    <property type="match status" value="1"/>
</dbReference>
<dbReference type="InterPro" id="IPR036249">
    <property type="entry name" value="Thioredoxin-like_sf"/>
</dbReference>
<evidence type="ECO:0000256" key="1">
    <source>
        <dbReference type="ARBA" id="ARBA00007409"/>
    </source>
</evidence>
<dbReference type="PANTHER" id="PTHR44051">
    <property type="entry name" value="GLUTATHIONE S-TRANSFERASE-RELATED"/>
    <property type="match status" value="1"/>
</dbReference>
<organism evidence="4 5">
    <name type="scientific">Cytospora paraplurivora</name>
    <dbReference type="NCBI Taxonomy" id="2898453"/>
    <lineage>
        <taxon>Eukaryota</taxon>
        <taxon>Fungi</taxon>
        <taxon>Dikarya</taxon>
        <taxon>Ascomycota</taxon>
        <taxon>Pezizomycotina</taxon>
        <taxon>Sordariomycetes</taxon>
        <taxon>Sordariomycetidae</taxon>
        <taxon>Diaporthales</taxon>
        <taxon>Cytosporaceae</taxon>
        <taxon>Cytospora</taxon>
    </lineage>
</organism>